<dbReference type="RefSeq" id="WP_103239173.1">
    <property type="nucleotide sequence ID" value="NZ_CANRXC010000015.1"/>
</dbReference>
<evidence type="ECO:0000259" key="2">
    <source>
        <dbReference type="PROSITE" id="PS50851"/>
    </source>
</evidence>
<organism evidence="3 4">
    <name type="scientific">Acetatifactor muris</name>
    <dbReference type="NCBI Taxonomy" id="879566"/>
    <lineage>
        <taxon>Bacteria</taxon>
        <taxon>Bacillati</taxon>
        <taxon>Bacillota</taxon>
        <taxon>Clostridia</taxon>
        <taxon>Lachnospirales</taxon>
        <taxon>Lachnospiraceae</taxon>
        <taxon>Acetatifactor</taxon>
    </lineage>
</organism>
<feature type="region of interest" description="Disordered" evidence="1">
    <location>
        <begin position="1"/>
        <end position="23"/>
    </location>
</feature>
<protein>
    <submittedName>
        <fullName evidence="3">Chemotaxis protein CheW</fullName>
    </submittedName>
</protein>
<dbReference type="PROSITE" id="PS50851">
    <property type="entry name" value="CHEW"/>
    <property type="match status" value="1"/>
</dbReference>
<dbReference type="InterPro" id="IPR039315">
    <property type="entry name" value="CheW"/>
</dbReference>
<feature type="domain" description="CheW-like" evidence="2">
    <location>
        <begin position="25"/>
        <end position="167"/>
    </location>
</feature>
<dbReference type="SUPFAM" id="SSF50341">
    <property type="entry name" value="CheW-like"/>
    <property type="match status" value="1"/>
</dbReference>
<evidence type="ECO:0000313" key="3">
    <source>
        <dbReference type="EMBL" id="SOY29041.1"/>
    </source>
</evidence>
<dbReference type="Proteomes" id="UP000236311">
    <property type="component" value="Unassembled WGS sequence"/>
</dbReference>
<dbReference type="EMBL" id="OFSM01000008">
    <property type="protein sequence ID" value="SOY29041.1"/>
    <property type="molecule type" value="Genomic_DNA"/>
</dbReference>
<proteinExistence type="predicted"/>
<dbReference type="PANTHER" id="PTHR22617:SF23">
    <property type="entry name" value="CHEMOTAXIS PROTEIN CHEW"/>
    <property type="match status" value="1"/>
</dbReference>
<dbReference type="AlphaFoldDB" id="A0A2K4ZF10"/>
<dbReference type="Gene3D" id="2.30.30.40">
    <property type="entry name" value="SH3 Domains"/>
    <property type="match status" value="1"/>
</dbReference>
<keyword evidence="4" id="KW-1185">Reference proteome</keyword>
<accession>A0A2K4ZF10</accession>
<dbReference type="GO" id="GO:0005829">
    <property type="term" value="C:cytosol"/>
    <property type="evidence" value="ECO:0007669"/>
    <property type="project" value="TreeGrafter"/>
</dbReference>
<evidence type="ECO:0000313" key="4">
    <source>
        <dbReference type="Proteomes" id="UP000236311"/>
    </source>
</evidence>
<dbReference type="GO" id="GO:0007165">
    <property type="term" value="P:signal transduction"/>
    <property type="evidence" value="ECO:0007669"/>
    <property type="project" value="InterPro"/>
</dbReference>
<dbReference type="Pfam" id="PF01584">
    <property type="entry name" value="CheW"/>
    <property type="match status" value="1"/>
</dbReference>
<sequence>MDETSRLLGQMEETNDEADSHDTQKGKYMTFKSGSEYFGLGIQYVQQIIQYQTVTKIPETEDYIKGLINLRGRIIPVVDVRLRFKQGVCEYNDKTCILVINVKSTTVGLIVEQIAEVAEIQEENILPPPSIGRADKAHHKYVYGIGKVGNTVKLLLDPEKLLYDDDPADGEPAKKNEE</sequence>
<evidence type="ECO:0000256" key="1">
    <source>
        <dbReference type="SAM" id="MobiDB-lite"/>
    </source>
</evidence>
<dbReference type="GO" id="GO:0006935">
    <property type="term" value="P:chemotaxis"/>
    <property type="evidence" value="ECO:0007669"/>
    <property type="project" value="InterPro"/>
</dbReference>
<dbReference type="InterPro" id="IPR002545">
    <property type="entry name" value="CheW-lke_dom"/>
</dbReference>
<dbReference type="SMART" id="SM00260">
    <property type="entry name" value="CheW"/>
    <property type="match status" value="1"/>
</dbReference>
<dbReference type="PANTHER" id="PTHR22617">
    <property type="entry name" value="CHEMOTAXIS SENSOR HISTIDINE KINASE-RELATED"/>
    <property type="match status" value="1"/>
</dbReference>
<gene>
    <name evidence="3" type="primary">cheW</name>
    <name evidence="3" type="ORF">AMURIS_01756</name>
</gene>
<dbReference type="Gene3D" id="2.40.50.180">
    <property type="entry name" value="CheA-289, Domain 4"/>
    <property type="match status" value="1"/>
</dbReference>
<name>A0A2K4ZF10_9FIRM</name>
<dbReference type="InterPro" id="IPR036061">
    <property type="entry name" value="CheW-like_dom_sf"/>
</dbReference>
<reference evidence="3 4" key="1">
    <citation type="submission" date="2018-01" db="EMBL/GenBank/DDBJ databases">
        <authorList>
            <person name="Gaut B.S."/>
            <person name="Morton B.R."/>
            <person name="Clegg M.T."/>
            <person name="Duvall M.R."/>
        </authorList>
    </citation>
    <scope>NUCLEOTIDE SEQUENCE [LARGE SCALE GENOMIC DNA]</scope>
    <source>
        <strain evidence="3">GP69</strain>
    </source>
</reference>
<dbReference type="OrthoDB" id="9794382at2"/>